<evidence type="ECO:0000259" key="2">
    <source>
        <dbReference type="Pfam" id="PF00350"/>
    </source>
</evidence>
<reference evidence="3" key="1">
    <citation type="journal article" date="2020" name="mSystems">
        <title>Genome- and Community-Level Interaction Insights into Carbon Utilization and Element Cycling Functions of Hydrothermarchaeota in Hydrothermal Sediment.</title>
        <authorList>
            <person name="Zhou Z."/>
            <person name="Liu Y."/>
            <person name="Xu W."/>
            <person name="Pan J."/>
            <person name="Luo Z.H."/>
            <person name="Li M."/>
        </authorList>
    </citation>
    <scope>NUCLEOTIDE SEQUENCE [LARGE SCALE GENOMIC DNA]</scope>
    <source>
        <strain evidence="3">SpSt-767</strain>
    </source>
</reference>
<protein>
    <recommendedName>
        <fullName evidence="2">Dynamin N-terminal domain-containing protein</fullName>
    </recommendedName>
</protein>
<feature type="domain" description="Dynamin N-terminal" evidence="2">
    <location>
        <begin position="77"/>
        <end position="234"/>
    </location>
</feature>
<dbReference type="Pfam" id="PF00350">
    <property type="entry name" value="Dynamin_N"/>
    <property type="match status" value="1"/>
</dbReference>
<dbReference type="EMBL" id="DTGR01000171">
    <property type="protein sequence ID" value="HHS30171.1"/>
    <property type="molecule type" value="Genomic_DNA"/>
</dbReference>
<keyword evidence="1" id="KW-0175">Coiled coil</keyword>
<name>A0A7V6DQI9_9BACT</name>
<dbReference type="CDD" id="cd09912">
    <property type="entry name" value="DLP_2"/>
    <property type="match status" value="1"/>
</dbReference>
<evidence type="ECO:0000313" key="3">
    <source>
        <dbReference type="EMBL" id="HHS30171.1"/>
    </source>
</evidence>
<dbReference type="SUPFAM" id="SSF52540">
    <property type="entry name" value="P-loop containing nucleoside triphosphate hydrolases"/>
    <property type="match status" value="1"/>
</dbReference>
<dbReference type="AlphaFoldDB" id="A0A7V6DQI9"/>
<dbReference type="PANTHER" id="PTHR43681">
    <property type="entry name" value="TRANSMEMBRANE GTPASE FZO"/>
    <property type="match status" value="1"/>
</dbReference>
<evidence type="ECO:0000256" key="1">
    <source>
        <dbReference type="SAM" id="Coils"/>
    </source>
</evidence>
<dbReference type="InterPro" id="IPR051943">
    <property type="entry name" value="TRAFAC_Dynamin-like_GTPase"/>
</dbReference>
<organism evidence="3">
    <name type="scientific">Desulfobacca acetoxidans</name>
    <dbReference type="NCBI Taxonomy" id="60893"/>
    <lineage>
        <taxon>Bacteria</taxon>
        <taxon>Pseudomonadati</taxon>
        <taxon>Thermodesulfobacteriota</taxon>
        <taxon>Desulfobaccia</taxon>
        <taxon>Desulfobaccales</taxon>
        <taxon>Desulfobaccaceae</taxon>
        <taxon>Desulfobacca</taxon>
    </lineage>
</organism>
<accession>A0A7V6DQI9</accession>
<dbReference type="InterPro" id="IPR045063">
    <property type="entry name" value="Dynamin_N"/>
</dbReference>
<sequence length="618" mass="71019">MKSAITVLSGPTGLMTSVQYRAEVFFRSAHRGKIMGTYRELQEVLERQLWQLTQLPELKSPNIQRLLEKLRANRFNLVVMGAFKRGKSTLINALLGDAILPTAIVPLTSVVTILTYGERLAIEVRFHNGQRRQISQGELIEYITEKGNPGNKKGVQEVEITYPSEYLRDGVRIIDTPGVGSVYTHNTDVAYNYLPQVDAAIFVVTVDPPLSQAEQEFLQDIREYVHKVFFVLNKIDYVAETERQEALEFTAETLKTSLGTDKVTIFPISAKLALDSKANGHPELLEESLLPRFEDHLRQFLYREKGRVLLLSCLHGALKALTDSTLALKVERQASTLPLKDLEAKILQFNLELQSLEKEREMSLLLLDGRIKGVLADLDADLEAFRRDTTARLHREVEEVFQQKSRSAIDLRGEMETFLFSALRDLFTNWRRQEIEKFSQKLTDTHQEFAGRINAILERLTQLTARIFDFSLRGFAAEEVFTERSEFWFKFKEDPVGLEILQMTVTDLLPRALTKGMMLKKLLENVTELVDKHCGRLRWDFHQRLKEIARDYRQTWLAKLDDTTQSIQQALERARHQRQASAQEVAARTREMDQNLAKIMNAETDLLALKERIEQLAL</sequence>
<dbReference type="InterPro" id="IPR027417">
    <property type="entry name" value="P-loop_NTPase"/>
</dbReference>
<comment type="caution">
    <text evidence="3">The sequence shown here is derived from an EMBL/GenBank/DDBJ whole genome shotgun (WGS) entry which is preliminary data.</text>
</comment>
<feature type="coiled-coil region" evidence="1">
    <location>
        <begin position="557"/>
        <end position="612"/>
    </location>
</feature>
<dbReference type="Gene3D" id="3.40.50.300">
    <property type="entry name" value="P-loop containing nucleotide triphosphate hydrolases"/>
    <property type="match status" value="1"/>
</dbReference>
<proteinExistence type="predicted"/>
<gene>
    <name evidence="3" type="ORF">ENV52_10785</name>
</gene>
<dbReference type="PANTHER" id="PTHR43681:SF1">
    <property type="entry name" value="SARCALUMENIN"/>
    <property type="match status" value="1"/>
</dbReference>